<dbReference type="AlphaFoldDB" id="A0ABC9F473"/>
<feature type="region of interest" description="Disordered" evidence="1">
    <location>
        <begin position="364"/>
        <end position="390"/>
    </location>
</feature>
<sequence>MERLRLSELPDSLLHCILSRLGSRQGVQTTGDDAAWLYDRENVYDRFEGFADNLLFHFHRATPPVDTFRLCIDGRIGWPRHTNHARWVRRPWAPVLPTAALELRNRDGYCGIDLTAAGPEQVTLSIAMETPSVSRIKRSGAVDDTALVSIDLDEGERIARGEDDEQDNCFRFMDLGDRVTSALAAGHELPVLEDLRLEKCDYSFARIASTSLRNLDIHNCNACAYNVDALVLAAPRLATLRVRGDDPPPVVVASDDDDGGGGDEMMPSLVAAASLEHPAGVRGVLRSLHHVMELSLYRFGATALLDSGGGEEPTGGLLFPAFRNLRNLVLDECDLGAGCRALRRFLRNAPGLETLALRYCSFSGGSGRSRKRKARSDDDDNDDGRRVPAPSYECKNLKSIELEFHQDNDVAELDAVLEEIAKKVVHPIESCVQNGRCTVRIRYG</sequence>
<protein>
    <recommendedName>
        <fullName evidence="4">F-box protein</fullName>
    </recommendedName>
</protein>
<dbReference type="EMBL" id="OZ075115">
    <property type="protein sequence ID" value="CAL5067903.1"/>
    <property type="molecule type" value="Genomic_DNA"/>
</dbReference>
<evidence type="ECO:0000313" key="2">
    <source>
        <dbReference type="EMBL" id="CAL5067903.1"/>
    </source>
</evidence>
<dbReference type="InterPro" id="IPR032675">
    <property type="entry name" value="LRR_dom_sf"/>
</dbReference>
<organism evidence="2 3">
    <name type="scientific">Urochloa decumbens</name>
    <dbReference type="NCBI Taxonomy" id="240449"/>
    <lineage>
        <taxon>Eukaryota</taxon>
        <taxon>Viridiplantae</taxon>
        <taxon>Streptophyta</taxon>
        <taxon>Embryophyta</taxon>
        <taxon>Tracheophyta</taxon>
        <taxon>Spermatophyta</taxon>
        <taxon>Magnoliopsida</taxon>
        <taxon>Liliopsida</taxon>
        <taxon>Poales</taxon>
        <taxon>Poaceae</taxon>
        <taxon>PACMAD clade</taxon>
        <taxon>Panicoideae</taxon>
        <taxon>Panicodae</taxon>
        <taxon>Paniceae</taxon>
        <taxon>Melinidinae</taxon>
        <taxon>Urochloa</taxon>
    </lineage>
</organism>
<keyword evidence="3" id="KW-1185">Reference proteome</keyword>
<evidence type="ECO:0008006" key="4">
    <source>
        <dbReference type="Google" id="ProtNLM"/>
    </source>
</evidence>
<evidence type="ECO:0000313" key="3">
    <source>
        <dbReference type="Proteomes" id="UP001497457"/>
    </source>
</evidence>
<reference evidence="2" key="1">
    <citation type="submission" date="2024-10" db="EMBL/GenBank/DDBJ databases">
        <authorList>
            <person name="Ryan C."/>
        </authorList>
    </citation>
    <scope>NUCLEOTIDE SEQUENCE [LARGE SCALE GENOMIC DNA]</scope>
</reference>
<dbReference type="SUPFAM" id="SSF52047">
    <property type="entry name" value="RNI-like"/>
    <property type="match status" value="1"/>
</dbReference>
<evidence type="ECO:0000256" key="1">
    <source>
        <dbReference type="SAM" id="MobiDB-lite"/>
    </source>
</evidence>
<accession>A0ABC9F473</accession>
<gene>
    <name evidence="2" type="ORF">URODEC1_LOCUS101246</name>
</gene>
<dbReference type="PANTHER" id="PTHR34223:SF99">
    <property type="entry name" value="OS04G0440200 PROTEIN"/>
    <property type="match status" value="1"/>
</dbReference>
<dbReference type="InterPro" id="IPR053197">
    <property type="entry name" value="F-box_SCFL_complex_component"/>
</dbReference>
<dbReference type="Proteomes" id="UP001497457">
    <property type="component" value="Chromosome 5rd"/>
</dbReference>
<name>A0ABC9F473_9POAL</name>
<proteinExistence type="predicted"/>
<dbReference type="Gene3D" id="3.80.10.10">
    <property type="entry name" value="Ribonuclease Inhibitor"/>
    <property type="match status" value="1"/>
</dbReference>
<dbReference type="PANTHER" id="PTHR34223">
    <property type="entry name" value="OS11G0201299 PROTEIN"/>
    <property type="match status" value="1"/>
</dbReference>